<evidence type="ECO:0000256" key="8">
    <source>
        <dbReference type="ARBA" id="ARBA00022573"/>
    </source>
</evidence>
<accession>A0A0A0EDK8</accession>
<evidence type="ECO:0000256" key="9">
    <source>
        <dbReference type="ARBA" id="ARBA00022679"/>
    </source>
</evidence>
<feature type="binding site" evidence="16">
    <location>
        <begin position="10"/>
        <end position="17"/>
    </location>
    <ligand>
        <name>GTP</name>
        <dbReference type="ChEBI" id="CHEBI:37565"/>
    </ligand>
</feature>
<dbReference type="STRING" id="1461694.ATO9_14480"/>
<dbReference type="EC" id="2.7.1.156" evidence="14"/>
<dbReference type="PIRSF" id="PIRSF006135">
    <property type="entry name" value="CobU"/>
    <property type="match status" value="1"/>
</dbReference>
<dbReference type="PANTHER" id="PTHR34848:SF1">
    <property type="entry name" value="BIFUNCTIONAL ADENOSYLCOBALAMIN BIOSYNTHESIS PROTEIN COBU"/>
    <property type="match status" value="1"/>
</dbReference>
<evidence type="ECO:0000313" key="18">
    <source>
        <dbReference type="Proteomes" id="UP000030004"/>
    </source>
</evidence>
<evidence type="ECO:0000256" key="4">
    <source>
        <dbReference type="ARBA" id="ARBA00003889"/>
    </source>
</evidence>
<evidence type="ECO:0000256" key="5">
    <source>
        <dbReference type="ARBA" id="ARBA00004692"/>
    </source>
</evidence>
<evidence type="ECO:0000256" key="1">
    <source>
        <dbReference type="ARBA" id="ARBA00000312"/>
    </source>
</evidence>
<comment type="catalytic activity">
    <reaction evidence="1 14">
        <text>adenosylcob(III)inamide + ATP = adenosylcob(III)inamide phosphate + ADP + H(+)</text>
        <dbReference type="Rhea" id="RHEA:15769"/>
        <dbReference type="ChEBI" id="CHEBI:2480"/>
        <dbReference type="ChEBI" id="CHEBI:15378"/>
        <dbReference type="ChEBI" id="CHEBI:30616"/>
        <dbReference type="ChEBI" id="CHEBI:58502"/>
        <dbReference type="ChEBI" id="CHEBI:456216"/>
        <dbReference type="EC" id="2.7.1.156"/>
    </reaction>
</comment>
<protein>
    <recommendedName>
        <fullName evidence="14">Bifunctional adenosylcobalamin biosynthesis protein</fullName>
        <ecNumber evidence="14">2.7.1.156</ecNumber>
        <ecNumber evidence="14">2.7.7.62</ecNumber>
    </recommendedName>
</protein>
<reference evidence="17 18" key="1">
    <citation type="journal article" date="2015" name="Antonie Van Leeuwenhoek">
        <title>Pseudooceanicola atlanticus gen. nov. sp. nov., isolated from surface seawater of the Atlantic Ocean and reclassification of Oceanicola batsensis, Oceanicola marinus, Oceanicola nitratireducens, Oceanicola nanhaiensis, Oceanicola antarcticus and Oceanicola flagellatus, as Pseudooceanicola batsensis comb. nov., Pseudooceanicola marinus comb. nov., Pseudooceanicola nitratireducens comb. nov., Pseudooceanicola nanhaiensis comb. nov., Pseudooceanicola antarcticus comb. nov., and Pseudooceanicola flagellatus comb. nov.</title>
        <authorList>
            <person name="Lai Q."/>
            <person name="Li G."/>
            <person name="Liu X."/>
            <person name="Du Y."/>
            <person name="Sun F."/>
            <person name="Shao Z."/>
        </authorList>
    </citation>
    <scope>NUCLEOTIDE SEQUENCE [LARGE SCALE GENOMIC DNA]</scope>
    <source>
        <strain evidence="17 18">22II-s11g</strain>
    </source>
</reference>
<dbReference type="eggNOG" id="COG2087">
    <property type="taxonomic scope" value="Bacteria"/>
</dbReference>
<dbReference type="GO" id="GO:0009236">
    <property type="term" value="P:cobalamin biosynthetic process"/>
    <property type="evidence" value="ECO:0007669"/>
    <property type="project" value="UniProtKB-UniRule"/>
</dbReference>
<dbReference type="AlphaFoldDB" id="A0A0A0EDK8"/>
<dbReference type="PANTHER" id="PTHR34848">
    <property type="match status" value="1"/>
</dbReference>
<evidence type="ECO:0000256" key="14">
    <source>
        <dbReference type="PIRNR" id="PIRNR006135"/>
    </source>
</evidence>
<keyword evidence="10 14" id="KW-0547">Nucleotide-binding</keyword>
<dbReference type="Gene3D" id="3.40.50.300">
    <property type="entry name" value="P-loop containing nucleotide triphosphate hydrolases"/>
    <property type="match status" value="1"/>
</dbReference>
<comment type="similarity">
    <text evidence="7 14">Belongs to the CobU/CobP family.</text>
</comment>
<dbReference type="CDD" id="cd00544">
    <property type="entry name" value="CobU"/>
    <property type="match status" value="1"/>
</dbReference>
<feature type="binding site" evidence="16">
    <location>
        <position position="84"/>
    </location>
    <ligand>
        <name>GTP</name>
        <dbReference type="ChEBI" id="CHEBI:37565"/>
    </ligand>
</feature>
<dbReference type="NCBIfam" id="NF004469">
    <property type="entry name" value="PRK05800.1"/>
    <property type="match status" value="1"/>
</dbReference>
<feature type="binding site" evidence="16">
    <location>
        <position position="63"/>
    </location>
    <ligand>
        <name>GTP</name>
        <dbReference type="ChEBI" id="CHEBI:37565"/>
    </ligand>
</feature>
<keyword evidence="18" id="KW-1185">Reference proteome</keyword>
<evidence type="ECO:0000256" key="6">
    <source>
        <dbReference type="ARBA" id="ARBA00005159"/>
    </source>
</evidence>
<dbReference type="OrthoDB" id="9788370at2"/>
<name>A0A0A0EDK8_9RHOB</name>
<comment type="pathway">
    <text evidence="6 14">Cofactor biosynthesis; adenosylcobalamin biosynthesis; adenosylcobalamin from cob(II)yrinate a,c-diamide: step 5/7.</text>
</comment>
<proteinExistence type="inferred from homology"/>
<keyword evidence="11 14" id="KW-0418">Kinase</keyword>
<evidence type="ECO:0000256" key="3">
    <source>
        <dbReference type="ARBA" id="ARBA00001522"/>
    </source>
</evidence>
<organism evidence="17 18">
    <name type="scientific">Pseudooceanicola atlanticus</name>
    <dbReference type="NCBI Taxonomy" id="1461694"/>
    <lineage>
        <taxon>Bacteria</taxon>
        <taxon>Pseudomonadati</taxon>
        <taxon>Pseudomonadota</taxon>
        <taxon>Alphaproteobacteria</taxon>
        <taxon>Rhodobacterales</taxon>
        <taxon>Paracoccaceae</taxon>
        <taxon>Pseudooceanicola</taxon>
    </lineage>
</organism>
<dbReference type="GO" id="GO:0005525">
    <property type="term" value="F:GTP binding"/>
    <property type="evidence" value="ECO:0007669"/>
    <property type="project" value="UniProtKB-UniRule"/>
</dbReference>
<dbReference type="RefSeq" id="WP_043750317.1">
    <property type="nucleotide sequence ID" value="NZ_AQQX01000005.1"/>
</dbReference>
<dbReference type="EMBL" id="AQQX01000005">
    <property type="protein sequence ID" value="KGM48178.1"/>
    <property type="molecule type" value="Genomic_DNA"/>
</dbReference>
<keyword evidence="12 14" id="KW-0067">ATP-binding</keyword>
<evidence type="ECO:0000256" key="12">
    <source>
        <dbReference type="ARBA" id="ARBA00022840"/>
    </source>
</evidence>
<comment type="pathway">
    <text evidence="5 14">Cofactor biosynthesis; adenosylcobalamin biosynthesis; adenosylcobalamin from cob(II)yrinate a,c-diamide: step 6/7.</text>
</comment>
<evidence type="ECO:0000256" key="7">
    <source>
        <dbReference type="ARBA" id="ARBA00007490"/>
    </source>
</evidence>
<dbReference type="InterPro" id="IPR027417">
    <property type="entry name" value="P-loop_NTPase"/>
</dbReference>
<feature type="binding site" evidence="16">
    <location>
        <begin position="35"/>
        <end position="37"/>
    </location>
    <ligand>
        <name>GTP</name>
        <dbReference type="ChEBI" id="CHEBI:37565"/>
    </ligand>
</feature>
<gene>
    <name evidence="17" type="ORF">ATO9_14480</name>
</gene>
<dbReference type="Pfam" id="PF02283">
    <property type="entry name" value="CobU"/>
    <property type="match status" value="1"/>
</dbReference>
<dbReference type="EC" id="2.7.7.62" evidence="14"/>
<evidence type="ECO:0000256" key="11">
    <source>
        <dbReference type="ARBA" id="ARBA00022777"/>
    </source>
</evidence>
<dbReference type="Proteomes" id="UP000030004">
    <property type="component" value="Unassembled WGS sequence"/>
</dbReference>
<evidence type="ECO:0000313" key="17">
    <source>
        <dbReference type="EMBL" id="KGM48178.1"/>
    </source>
</evidence>
<dbReference type="GO" id="GO:0043752">
    <property type="term" value="F:adenosylcobinamide kinase activity"/>
    <property type="evidence" value="ECO:0007669"/>
    <property type="project" value="UniProtKB-EC"/>
</dbReference>
<dbReference type="GO" id="GO:0008820">
    <property type="term" value="F:cobinamide phosphate guanylyltransferase activity"/>
    <property type="evidence" value="ECO:0007669"/>
    <property type="project" value="UniProtKB-UniRule"/>
</dbReference>
<dbReference type="InterPro" id="IPR003203">
    <property type="entry name" value="CobU/CobP"/>
</dbReference>
<comment type="catalytic activity">
    <reaction evidence="2 14">
        <text>adenosylcob(III)inamide phosphate + GTP + H(+) = adenosylcob(III)inamide-GDP + diphosphate</text>
        <dbReference type="Rhea" id="RHEA:22712"/>
        <dbReference type="ChEBI" id="CHEBI:15378"/>
        <dbReference type="ChEBI" id="CHEBI:33019"/>
        <dbReference type="ChEBI" id="CHEBI:37565"/>
        <dbReference type="ChEBI" id="CHEBI:58502"/>
        <dbReference type="ChEBI" id="CHEBI:60487"/>
        <dbReference type="EC" id="2.7.7.62"/>
    </reaction>
</comment>
<evidence type="ECO:0000256" key="13">
    <source>
        <dbReference type="ARBA" id="ARBA00023134"/>
    </source>
</evidence>
<comment type="function">
    <text evidence="4 14">Catalyzes ATP-dependent phosphorylation of adenosylcobinamide and addition of GMP to adenosylcobinamide phosphate.</text>
</comment>
<sequence length="173" mass="18498">MAASLSLVLGGAASGKSSFAEALVLKQKKNPLYIATAQAFDPEMEAKIAAHIASRGSRWTTVEEPFDLALALDQADPDHAVLIDCVTLWLTNLMLDNRDHDAALGELEAALEGCKAPVTLVSNEVGQGIVPENAMSRRFREWQGRTNIRLAARADLVVQVVAGLPNVLKGTLP</sequence>
<keyword evidence="8 14" id="KW-0169">Cobalamin biosynthesis</keyword>
<evidence type="ECO:0000256" key="10">
    <source>
        <dbReference type="ARBA" id="ARBA00022741"/>
    </source>
</evidence>
<evidence type="ECO:0000256" key="15">
    <source>
        <dbReference type="PIRSR" id="PIRSR006135-1"/>
    </source>
</evidence>
<keyword evidence="9 14" id="KW-0808">Transferase</keyword>
<dbReference type="SUPFAM" id="SSF52540">
    <property type="entry name" value="P-loop containing nucleoside triphosphate hydrolases"/>
    <property type="match status" value="1"/>
</dbReference>
<dbReference type="GO" id="GO:0005524">
    <property type="term" value="F:ATP binding"/>
    <property type="evidence" value="ECO:0007669"/>
    <property type="project" value="UniProtKB-UniRule"/>
</dbReference>
<comment type="caution">
    <text evidence="17">The sequence shown here is derived from an EMBL/GenBank/DDBJ whole genome shotgun (WGS) entry which is preliminary data.</text>
</comment>
<comment type="catalytic activity">
    <reaction evidence="3">
        <text>adenosylcob(III)inamide + GTP = adenosylcob(III)inamide phosphate + GDP + H(+)</text>
        <dbReference type="Rhea" id="RHEA:15765"/>
        <dbReference type="ChEBI" id="CHEBI:2480"/>
        <dbReference type="ChEBI" id="CHEBI:15378"/>
        <dbReference type="ChEBI" id="CHEBI:37565"/>
        <dbReference type="ChEBI" id="CHEBI:58189"/>
        <dbReference type="ChEBI" id="CHEBI:58502"/>
        <dbReference type="EC" id="2.7.1.156"/>
    </reaction>
</comment>
<keyword evidence="13 14" id="KW-0342">GTP-binding</keyword>
<evidence type="ECO:0000256" key="2">
    <source>
        <dbReference type="ARBA" id="ARBA00000711"/>
    </source>
</evidence>
<dbReference type="UniPathway" id="UPA00148">
    <property type="reaction ID" value="UER00236"/>
</dbReference>
<evidence type="ECO:0000256" key="16">
    <source>
        <dbReference type="PIRSR" id="PIRSR006135-2"/>
    </source>
</evidence>
<feature type="active site" description="GMP-histidine intermediate" evidence="15">
    <location>
        <position position="51"/>
    </location>
</feature>